<dbReference type="InterPro" id="IPR002797">
    <property type="entry name" value="Polysacc_synth"/>
</dbReference>
<evidence type="ECO:0000313" key="7">
    <source>
        <dbReference type="Proteomes" id="UP000018877"/>
    </source>
</evidence>
<reference evidence="6 7" key="1">
    <citation type="journal article" date="2014" name="Environ. Microbiol.">
        <title>The nitrate-ammonifying and nosZ-carrying bacterium Bacillus vireti is a potent source and sink for nitric and nitrous oxide under high nitrate conditions.</title>
        <authorList>
            <person name="Mania D."/>
            <person name="Heylen K."/>
            <person name="van Spanning R.J."/>
            <person name="Frostegard A."/>
        </authorList>
    </citation>
    <scope>NUCLEOTIDE SEQUENCE [LARGE SCALE GENOMIC DNA]</scope>
    <source>
        <strain evidence="6 7">LMG 21834</strain>
    </source>
</reference>
<dbReference type="Pfam" id="PF01943">
    <property type="entry name" value="Polysacc_synt"/>
    <property type="match status" value="1"/>
</dbReference>
<feature type="transmembrane region" description="Helical" evidence="5">
    <location>
        <begin position="12"/>
        <end position="32"/>
    </location>
</feature>
<gene>
    <name evidence="6" type="ORF">BAVI_06379</name>
</gene>
<feature type="transmembrane region" description="Helical" evidence="5">
    <location>
        <begin position="384"/>
        <end position="403"/>
    </location>
</feature>
<keyword evidence="3 5" id="KW-1133">Transmembrane helix</keyword>
<dbReference type="PANTHER" id="PTHR43424">
    <property type="entry name" value="LOCUS PUTATIVE PROTEIN 1-RELATED"/>
    <property type="match status" value="1"/>
</dbReference>
<evidence type="ECO:0000256" key="4">
    <source>
        <dbReference type="ARBA" id="ARBA00023136"/>
    </source>
</evidence>
<feature type="transmembrane region" description="Helical" evidence="5">
    <location>
        <begin position="87"/>
        <end position="107"/>
    </location>
</feature>
<accession>A0AB94IRS7</accession>
<evidence type="ECO:0000256" key="2">
    <source>
        <dbReference type="ARBA" id="ARBA00022692"/>
    </source>
</evidence>
<dbReference type="Proteomes" id="UP000018877">
    <property type="component" value="Unassembled WGS sequence"/>
</dbReference>
<feature type="transmembrane region" description="Helical" evidence="5">
    <location>
        <begin position="248"/>
        <end position="271"/>
    </location>
</feature>
<feature type="transmembrane region" description="Helical" evidence="5">
    <location>
        <begin position="327"/>
        <end position="344"/>
    </location>
</feature>
<feature type="transmembrane region" description="Helical" evidence="5">
    <location>
        <begin position="48"/>
        <end position="66"/>
    </location>
</feature>
<dbReference type="AlphaFoldDB" id="A0AB94IRS7"/>
<evidence type="ECO:0000256" key="1">
    <source>
        <dbReference type="ARBA" id="ARBA00004141"/>
    </source>
</evidence>
<name>A0AB94IRS7_9BACI</name>
<evidence type="ECO:0000256" key="5">
    <source>
        <dbReference type="SAM" id="Phobius"/>
    </source>
</evidence>
<organism evidence="6 7">
    <name type="scientific">Neobacillus vireti LMG 21834</name>
    <dbReference type="NCBI Taxonomy" id="1131730"/>
    <lineage>
        <taxon>Bacteria</taxon>
        <taxon>Bacillati</taxon>
        <taxon>Bacillota</taxon>
        <taxon>Bacilli</taxon>
        <taxon>Bacillales</taxon>
        <taxon>Bacillaceae</taxon>
        <taxon>Neobacillus</taxon>
    </lineage>
</organism>
<comment type="caution">
    <text evidence="6">The sequence shown here is derived from an EMBL/GenBank/DDBJ whole genome shotgun (WGS) entry which is preliminary data.</text>
</comment>
<keyword evidence="7" id="KW-1185">Reference proteome</keyword>
<keyword evidence="4 5" id="KW-0472">Membrane</keyword>
<dbReference type="RefSeq" id="WP_024027488.1">
    <property type="nucleotide sequence ID" value="NZ_ALAN01000045.1"/>
</dbReference>
<feature type="transmembrane region" description="Helical" evidence="5">
    <location>
        <begin position="423"/>
        <end position="441"/>
    </location>
</feature>
<evidence type="ECO:0000256" key="3">
    <source>
        <dbReference type="ARBA" id="ARBA00022989"/>
    </source>
</evidence>
<feature type="transmembrane region" description="Helical" evidence="5">
    <location>
        <begin position="356"/>
        <end position="378"/>
    </location>
</feature>
<keyword evidence="2 5" id="KW-0812">Transmembrane</keyword>
<comment type="subcellular location">
    <subcellularLocation>
        <location evidence="1">Membrane</location>
        <topology evidence="1">Multi-pass membrane protein</topology>
    </subcellularLocation>
</comment>
<sequence length="486" mass="55764">MQKSSLIKNVIYKVLLNVFNIVIPILVGPYVYRKLGPDSIGMVQRSETIFNYFFIFAVFGVYQYGLREMSRIKDDQTKVNQFFTSMLTISMGTSVLSLVAFLLFSFWGYGNQALFPILMIYAVNLIGNIFYVEWVNEASEKYNFITIKTILIKMVYLSLLFTLVKSSHDYKQYAILLILTTFLNNIVSFIYIKRKIKLDFSNITIKRHIKPLLLVVAFSNANILYVQLDRFMLGEFINNKSVSFYVMAQQIMGIINTLMLSIIQVTIPRLSYLSGSADEGSYLKLLNNISKVYFAFLFPASIGLLVTSDAGILLYGGHKYASAQTTLAIFAIYMISLGIESILSNQVIYVKRRENVLVKLVFISGILNLFFNTALIQLKWFSPSTAILTTAISNYILVIMEYIFIRKYLKVDYSIFTFSKTKYLLYSLLFIPISLLLRLFITHYIPLFIVTVIVCLSVYVAILFFTKDEILTLFINKIKGRFGKLA</sequence>
<feature type="transmembrane region" description="Helical" evidence="5">
    <location>
        <begin position="447"/>
        <end position="465"/>
    </location>
</feature>
<dbReference type="PANTHER" id="PTHR43424:SF1">
    <property type="entry name" value="LOCUS PUTATIVE PROTEIN 1-RELATED"/>
    <property type="match status" value="1"/>
</dbReference>
<dbReference type="EMBL" id="ALAN01000045">
    <property type="protein sequence ID" value="ETI69668.1"/>
    <property type="molecule type" value="Genomic_DNA"/>
</dbReference>
<dbReference type="InterPro" id="IPR052556">
    <property type="entry name" value="PolySynth_Transporter"/>
</dbReference>
<proteinExistence type="predicted"/>
<feature type="transmembrane region" description="Helical" evidence="5">
    <location>
        <begin position="292"/>
        <end position="315"/>
    </location>
</feature>
<feature type="transmembrane region" description="Helical" evidence="5">
    <location>
        <begin position="113"/>
        <end position="132"/>
    </location>
</feature>
<feature type="transmembrane region" description="Helical" evidence="5">
    <location>
        <begin position="212"/>
        <end position="228"/>
    </location>
</feature>
<protein>
    <submittedName>
        <fullName evidence="6">Spore cortex biosynthesis protein</fullName>
    </submittedName>
</protein>
<feature type="transmembrane region" description="Helical" evidence="5">
    <location>
        <begin position="144"/>
        <end position="164"/>
    </location>
</feature>
<dbReference type="GO" id="GO:0016020">
    <property type="term" value="C:membrane"/>
    <property type="evidence" value="ECO:0007669"/>
    <property type="project" value="UniProtKB-SubCell"/>
</dbReference>
<feature type="transmembrane region" description="Helical" evidence="5">
    <location>
        <begin position="170"/>
        <end position="192"/>
    </location>
</feature>
<evidence type="ECO:0000313" key="6">
    <source>
        <dbReference type="EMBL" id="ETI69668.1"/>
    </source>
</evidence>